<evidence type="ECO:0000259" key="6">
    <source>
        <dbReference type="PROSITE" id="PS50045"/>
    </source>
</evidence>
<dbReference type="InterPro" id="IPR025662">
    <property type="entry name" value="Sigma_54_int_dom_ATP-bd_1"/>
</dbReference>
<dbReference type="PROSITE" id="PS50112">
    <property type="entry name" value="PAS"/>
    <property type="match status" value="1"/>
</dbReference>
<comment type="caution">
    <text evidence="8">The sequence shown here is derived from an EMBL/GenBank/DDBJ whole genome shotgun (WGS) entry which is preliminary data.</text>
</comment>
<dbReference type="GO" id="GO:0005524">
    <property type="term" value="F:ATP binding"/>
    <property type="evidence" value="ECO:0007669"/>
    <property type="project" value="UniProtKB-KW"/>
</dbReference>
<dbReference type="SUPFAM" id="SSF55785">
    <property type="entry name" value="PYP-like sensor domain (PAS domain)"/>
    <property type="match status" value="1"/>
</dbReference>
<dbReference type="SMART" id="SM00382">
    <property type="entry name" value="AAA"/>
    <property type="match status" value="1"/>
</dbReference>
<dbReference type="Pfam" id="PF00158">
    <property type="entry name" value="Sigma54_activat"/>
    <property type="match status" value="1"/>
</dbReference>
<evidence type="ECO:0000256" key="3">
    <source>
        <dbReference type="ARBA" id="ARBA00023015"/>
    </source>
</evidence>
<dbReference type="InterPro" id="IPR002078">
    <property type="entry name" value="Sigma_54_int"/>
</dbReference>
<evidence type="ECO:0000256" key="5">
    <source>
        <dbReference type="SAM" id="MobiDB-lite"/>
    </source>
</evidence>
<evidence type="ECO:0000313" key="8">
    <source>
        <dbReference type="EMBL" id="EPC05774.1"/>
    </source>
</evidence>
<keyword evidence="4" id="KW-0804">Transcription</keyword>
<dbReference type="Gene3D" id="3.40.50.300">
    <property type="entry name" value="P-loop containing nucleotide triphosphate hydrolases"/>
    <property type="match status" value="1"/>
</dbReference>
<feature type="compositionally biased region" description="Gly residues" evidence="5">
    <location>
        <begin position="612"/>
        <end position="621"/>
    </location>
</feature>
<accession>S2LKK7</accession>
<dbReference type="Gene3D" id="3.30.450.20">
    <property type="entry name" value="PAS domain"/>
    <property type="match status" value="1"/>
</dbReference>
<evidence type="ECO:0000256" key="1">
    <source>
        <dbReference type="ARBA" id="ARBA00022741"/>
    </source>
</evidence>
<dbReference type="GeneID" id="78084146"/>
<keyword evidence="9" id="KW-1185">Reference proteome</keyword>
<dbReference type="EMBL" id="ADCP02000001">
    <property type="protein sequence ID" value="EPC05774.1"/>
    <property type="molecule type" value="Genomic_DNA"/>
</dbReference>
<dbReference type="STRING" id="563192.HMPREF0179_05059"/>
<dbReference type="Gene3D" id="3.30.450.40">
    <property type="match status" value="1"/>
</dbReference>
<dbReference type="Pfam" id="PF25601">
    <property type="entry name" value="AAA_lid_14"/>
    <property type="match status" value="1"/>
</dbReference>
<dbReference type="InterPro" id="IPR013767">
    <property type="entry name" value="PAS_fold"/>
</dbReference>
<dbReference type="InterPro" id="IPR029016">
    <property type="entry name" value="GAF-like_dom_sf"/>
</dbReference>
<feature type="domain" description="Sigma-54 factor interaction" evidence="6">
    <location>
        <begin position="355"/>
        <end position="585"/>
    </location>
</feature>
<proteinExistence type="predicted"/>
<sequence>MDTYEKRNLLEKSYQSAVHEAWKQFIANKPIREKDIPPHILRSWKLSREAGMDPLNPQVPPVLNKRELASLCRQHQTLIDSAKPILDMLEVSIRDTGYIAILAVASGHLLAAVGDDNLLVQARSQYNIPGAQRSIKTIGASALSMSIVERAPIQITGYEHYNCWFHEWKCASAPIFNDNDIPIASLTISSHISCKDIHTLTLTTSCANCISIRLRESALIDTEKRLNAMLQRVLNSLPEAVVAIDGNGSITHANNKAANYLLPKNGVLVGKNIDDLFPKPELPRVRQFMRRGVPETGDVTILTHEGERTHFCRFEPIQLSNGDFGMTLSISMKSQIINIANHAGGNYAKYSFDAIRGKSPELKAQIDLARRTARTASRVLLTGESGTGKELFAQAIHNSSSVCKGPFVAVSCAAIPRDLIESELFGYVGGAFTGARKGGMIGKMELAKGGTLFLDEVNSLPLEMQAKLLRALQQMEIVRIGDTKPTPVDVRIIAATNEDLKDAVAQGTFRGDLYFRLNVIEIAIPPLRERKADIGYLAGIFLDRLSQASGQGAPEISGPALKAMQDYAWPGNIRELENVCERAWLLSGGAAITKAHLPPRILEAAHGAQPGEEGGGLGEGFDAGAREGAPGDAPARNGGGASGSVDTVYYELIRSTLDACNGNLSKAAEQLGVARSTLYRRLRKFGIIE</sequence>
<dbReference type="InterPro" id="IPR002197">
    <property type="entry name" value="HTH_Fis"/>
</dbReference>
<dbReference type="InterPro" id="IPR035965">
    <property type="entry name" value="PAS-like_dom_sf"/>
</dbReference>
<feature type="region of interest" description="Disordered" evidence="5">
    <location>
        <begin position="606"/>
        <end position="640"/>
    </location>
</feature>
<dbReference type="Proteomes" id="UP000006034">
    <property type="component" value="Unassembled WGS sequence"/>
</dbReference>
<evidence type="ECO:0000259" key="7">
    <source>
        <dbReference type="PROSITE" id="PS50112"/>
    </source>
</evidence>
<dbReference type="GO" id="GO:0043565">
    <property type="term" value="F:sequence-specific DNA binding"/>
    <property type="evidence" value="ECO:0007669"/>
    <property type="project" value="InterPro"/>
</dbReference>
<keyword evidence="2" id="KW-0067">ATP-binding</keyword>
<organism evidence="8 9">
    <name type="scientific">Bilophila wadsworthia (strain 3_1_6)</name>
    <dbReference type="NCBI Taxonomy" id="563192"/>
    <lineage>
        <taxon>Bacteria</taxon>
        <taxon>Pseudomonadati</taxon>
        <taxon>Thermodesulfobacteriota</taxon>
        <taxon>Desulfovibrionia</taxon>
        <taxon>Desulfovibrionales</taxon>
        <taxon>Desulfovibrionaceae</taxon>
        <taxon>Bilophila</taxon>
    </lineage>
</organism>
<dbReference type="SMART" id="SM00091">
    <property type="entry name" value="PAS"/>
    <property type="match status" value="1"/>
</dbReference>
<evidence type="ECO:0008006" key="10">
    <source>
        <dbReference type="Google" id="ProtNLM"/>
    </source>
</evidence>
<dbReference type="InterPro" id="IPR009057">
    <property type="entry name" value="Homeodomain-like_sf"/>
</dbReference>
<dbReference type="GO" id="GO:0006355">
    <property type="term" value="P:regulation of DNA-templated transcription"/>
    <property type="evidence" value="ECO:0007669"/>
    <property type="project" value="InterPro"/>
</dbReference>
<dbReference type="PANTHER" id="PTHR32071:SF57">
    <property type="entry name" value="C4-DICARBOXYLATE TRANSPORT TRANSCRIPTIONAL REGULATORY PROTEIN DCTD"/>
    <property type="match status" value="1"/>
</dbReference>
<dbReference type="InterPro" id="IPR027417">
    <property type="entry name" value="P-loop_NTPase"/>
</dbReference>
<reference evidence="8 9" key="2">
    <citation type="submission" date="2013-04" db="EMBL/GenBank/DDBJ databases">
        <title>The Genome Sequence of Bilophila wadsworthia 3_1_6.</title>
        <authorList>
            <consortium name="The Broad Institute Genomics Platform"/>
            <person name="Earl A."/>
            <person name="Ward D."/>
            <person name="Feldgarden M."/>
            <person name="Gevers D."/>
            <person name="Sibley C."/>
            <person name="Strauss J."/>
            <person name="Allen-Vercoe E."/>
            <person name="Walker B."/>
            <person name="Young S."/>
            <person name="Zeng Q."/>
            <person name="Gargeya S."/>
            <person name="Fitzgerald M."/>
            <person name="Haas B."/>
            <person name="Abouelleil A."/>
            <person name="Allen A.W."/>
            <person name="Alvarado L."/>
            <person name="Arachchi H.M."/>
            <person name="Berlin A.M."/>
            <person name="Chapman S.B."/>
            <person name="Gainer-Dewar J."/>
            <person name="Goldberg J."/>
            <person name="Griggs A."/>
            <person name="Gujja S."/>
            <person name="Hansen M."/>
            <person name="Howarth C."/>
            <person name="Imamovic A."/>
            <person name="Ireland A."/>
            <person name="Larimer J."/>
            <person name="McCowan C."/>
            <person name="Murphy C."/>
            <person name="Pearson M."/>
            <person name="Poon T.W."/>
            <person name="Priest M."/>
            <person name="Roberts A."/>
            <person name="Saif S."/>
            <person name="Shea T."/>
            <person name="Sisk P."/>
            <person name="Sykes S."/>
            <person name="Wortman J."/>
            <person name="Nusbaum C."/>
            <person name="Birren B."/>
        </authorList>
    </citation>
    <scope>NUCLEOTIDE SEQUENCE [LARGE SCALE GENOMIC DNA]</scope>
    <source>
        <strain evidence="8 9">3_1_6</strain>
    </source>
</reference>
<dbReference type="PRINTS" id="PR01590">
    <property type="entry name" value="HTHFIS"/>
</dbReference>
<gene>
    <name evidence="8" type="ORF">HMPREF0179_05059</name>
</gene>
<dbReference type="InterPro" id="IPR025944">
    <property type="entry name" value="Sigma_54_int_dom_CS"/>
</dbReference>
<dbReference type="PROSITE" id="PS50045">
    <property type="entry name" value="SIGMA54_INTERACT_4"/>
    <property type="match status" value="1"/>
</dbReference>
<dbReference type="PROSITE" id="PS00675">
    <property type="entry name" value="SIGMA54_INTERACT_1"/>
    <property type="match status" value="1"/>
</dbReference>
<name>S2LKK7_BILW3</name>
<dbReference type="Gene3D" id="1.10.8.60">
    <property type="match status" value="1"/>
</dbReference>
<dbReference type="Pfam" id="PF02954">
    <property type="entry name" value="HTH_8"/>
    <property type="match status" value="1"/>
</dbReference>
<keyword evidence="3" id="KW-0805">Transcription regulation</keyword>
<dbReference type="eggNOG" id="COG3284">
    <property type="taxonomic scope" value="Bacteria"/>
</dbReference>
<protein>
    <recommendedName>
        <fullName evidence="10">Sigma-54 factor interaction domain-containing protein</fullName>
    </recommendedName>
</protein>
<feature type="domain" description="PAS" evidence="7">
    <location>
        <begin position="226"/>
        <end position="296"/>
    </location>
</feature>
<dbReference type="InterPro" id="IPR003593">
    <property type="entry name" value="AAA+_ATPase"/>
</dbReference>
<dbReference type="SUPFAM" id="SSF46689">
    <property type="entry name" value="Homeodomain-like"/>
    <property type="match status" value="1"/>
</dbReference>
<dbReference type="InterPro" id="IPR000014">
    <property type="entry name" value="PAS"/>
</dbReference>
<dbReference type="AlphaFoldDB" id="S2LKK7"/>
<dbReference type="Gene3D" id="1.10.10.60">
    <property type="entry name" value="Homeodomain-like"/>
    <property type="match status" value="1"/>
</dbReference>
<dbReference type="SUPFAM" id="SSF52540">
    <property type="entry name" value="P-loop containing nucleoside triphosphate hydrolases"/>
    <property type="match status" value="1"/>
</dbReference>
<dbReference type="PROSITE" id="PS00688">
    <property type="entry name" value="SIGMA54_INTERACT_3"/>
    <property type="match status" value="1"/>
</dbReference>
<dbReference type="HOGENOM" id="CLU_000445_8_12_7"/>
<dbReference type="OrthoDB" id="9763792at2"/>
<dbReference type="FunFam" id="3.40.50.300:FF:000006">
    <property type="entry name" value="DNA-binding transcriptional regulator NtrC"/>
    <property type="match status" value="1"/>
</dbReference>
<evidence type="ECO:0000256" key="4">
    <source>
        <dbReference type="ARBA" id="ARBA00023163"/>
    </source>
</evidence>
<evidence type="ECO:0000256" key="2">
    <source>
        <dbReference type="ARBA" id="ARBA00022840"/>
    </source>
</evidence>
<dbReference type="CDD" id="cd00009">
    <property type="entry name" value="AAA"/>
    <property type="match status" value="1"/>
</dbReference>
<reference evidence="8 9" key="1">
    <citation type="submission" date="2010-10" db="EMBL/GenBank/DDBJ databases">
        <authorList>
            <consortium name="The Broad Institute Genome Sequencing Platform"/>
            <person name="Ward D."/>
            <person name="Earl A."/>
            <person name="Feldgarden M."/>
            <person name="Young S.K."/>
            <person name="Gargeya S."/>
            <person name="Zeng Q."/>
            <person name="Alvarado L."/>
            <person name="Berlin A."/>
            <person name="Bochicchio J."/>
            <person name="Chapman S.B."/>
            <person name="Chen Z."/>
            <person name="Freedman E."/>
            <person name="Gellesch M."/>
            <person name="Goldberg J."/>
            <person name="Griggs A."/>
            <person name="Gujja S."/>
            <person name="Heilman E."/>
            <person name="Heiman D."/>
            <person name="Howarth C."/>
            <person name="Mehta T."/>
            <person name="Neiman D."/>
            <person name="Pearson M."/>
            <person name="Roberts A."/>
            <person name="Saif S."/>
            <person name="Shea T."/>
            <person name="Shenoy N."/>
            <person name="Sisk P."/>
            <person name="Stolte C."/>
            <person name="Sykes S."/>
            <person name="White J."/>
            <person name="Yandava C."/>
            <person name="Allen-Vercoe E."/>
            <person name="Sibley C."/>
            <person name="Ambrose C.E."/>
            <person name="Strauss J."/>
            <person name="Daigneault M."/>
            <person name="Haas B."/>
            <person name="Nusbaum C."/>
            <person name="Birren B."/>
        </authorList>
    </citation>
    <scope>NUCLEOTIDE SEQUENCE [LARGE SCALE GENOMIC DNA]</scope>
    <source>
        <strain evidence="8 9">3_1_6</strain>
    </source>
</reference>
<dbReference type="InterPro" id="IPR058031">
    <property type="entry name" value="AAA_lid_NorR"/>
</dbReference>
<dbReference type="CDD" id="cd00130">
    <property type="entry name" value="PAS"/>
    <property type="match status" value="1"/>
</dbReference>
<keyword evidence="1" id="KW-0547">Nucleotide-binding</keyword>
<dbReference type="RefSeq" id="WP_016360362.1">
    <property type="nucleotide sequence ID" value="NZ_KE150238.1"/>
</dbReference>
<dbReference type="PANTHER" id="PTHR32071">
    <property type="entry name" value="TRANSCRIPTIONAL REGULATORY PROTEIN"/>
    <property type="match status" value="1"/>
</dbReference>
<evidence type="ECO:0000313" key="9">
    <source>
        <dbReference type="Proteomes" id="UP000006034"/>
    </source>
</evidence>
<dbReference type="Pfam" id="PF00989">
    <property type="entry name" value="PAS"/>
    <property type="match status" value="1"/>
</dbReference>